<dbReference type="AlphaFoldDB" id="A0A6B0YT33"/>
<gene>
    <name evidence="1" type="ORF">F4Y42_07020</name>
</gene>
<dbReference type="Gene3D" id="3.30.420.10">
    <property type="entry name" value="Ribonuclease H-like superfamily/Ribonuclease H"/>
    <property type="match status" value="1"/>
</dbReference>
<dbReference type="GO" id="GO:0003676">
    <property type="term" value="F:nucleic acid binding"/>
    <property type="evidence" value="ECO:0007669"/>
    <property type="project" value="InterPro"/>
</dbReference>
<evidence type="ECO:0000313" key="1">
    <source>
        <dbReference type="EMBL" id="MXY93189.1"/>
    </source>
</evidence>
<dbReference type="InterPro" id="IPR036397">
    <property type="entry name" value="RNaseH_sf"/>
</dbReference>
<organism evidence="1">
    <name type="scientific">Caldilineaceae bacterium SB0664_bin_27</name>
    <dbReference type="NCBI Taxonomy" id="2605260"/>
    <lineage>
        <taxon>Bacteria</taxon>
        <taxon>Bacillati</taxon>
        <taxon>Chloroflexota</taxon>
        <taxon>Caldilineae</taxon>
        <taxon>Caldilineales</taxon>
        <taxon>Caldilineaceae</taxon>
    </lineage>
</organism>
<sequence length="211" mass="22833">MSSQRESPPSAVFPWVNAAASAASGPALRILGLECGFVWTTWAVLEGRQLVDGGVFLSDDYLEPADIDSMTRTELVTRRLYGMHLGLVHLMDSYSPGCVADWSPDIDRSDTKAVEDRLEFTYRHGQSQGMIKNLCFQRGLTVLGVPAAKAKQAVTGDPESSRAAVEAALIEKLVVSEFTSREFSMDDGRRISDNCAGALAIAYAAQVQLGD</sequence>
<comment type="caution">
    <text evidence="1">The sequence shown here is derived from an EMBL/GenBank/DDBJ whole genome shotgun (WGS) entry which is preliminary data.</text>
</comment>
<reference evidence="1" key="1">
    <citation type="submission" date="2019-09" db="EMBL/GenBank/DDBJ databases">
        <title>Characterisation of the sponge microbiome using genome-centric metagenomics.</title>
        <authorList>
            <person name="Engelberts J.P."/>
            <person name="Robbins S.J."/>
            <person name="De Goeij J.M."/>
            <person name="Aranda M."/>
            <person name="Bell S.C."/>
            <person name="Webster N.S."/>
        </authorList>
    </citation>
    <scope>NUCLEOTIDE SEQUENCE</scope>
    <source>
        <strain evidence="1">SB0664_bin_27</strain>
    </source>
</reference>
<dbReference type="EMBL" id="VXRG01000061">
    <property type="protein sequence ID" value="MXY93189.1"/>
    <property type="molecule type" value="Genomic_DNA"/>
</dbReference>
<accession>A0A6B0YT33</accession>
<protein>
    <submittedName>
        <fullName evidence="1">Uncharacterized protein</fullName>
    </submittedName>
</protein>
<proteinExistence type="predicted"/>
<name>A0A6B0YT33_9CHLR</name>